<protein>
    <recommendedName>
        <fullName evidence="3 8">Inositol-pentakisphosphate 2-kinase</fullName>
        <ecNumber evidence="2 8">2.7.1.158</ecNumber>
    </recommendedName>
</protein>
<dbReference type="Proteomes" id="UP000620104">
    <property type="component" value="Unassembled WGS sequence"/>
</dbReference>
<evidence type="ECO:0000256" key="3">
    <source>
        <dbReference type="ARBA" id="ARBA00014846"/>
    </source>
</evidence>
<comment type="caution">
    <text evidence="10">The sequence shown here is derived from an EMBL/GenBank/DDBJ whole genome shotgun (WGS) entry which is preliminary data.</text>
</comment>
<evidence type="ECO:0000256" key="6">
    <source>
        <dbReference type="ARBA" id="ARBA00022777"/>
    </source>
</evidence>
<evidence type="ECO:0000256" key="5">
    <source>
        <dbReference type="ARBA" id="ARBA00022741"/>
    </source>
</evidence>
<dbReference type="PANTHER" id="PTHR14456">
    <property type="entry name" value="INOSITOL POLYPHOSPHATE KINASE 1"/>
    <property type="match status" value="1"/>
</dbReference>
<gene>
    <name evidence="10" type="ORF">NliqN6_5240</name>
</gene>
<reference evidence="10" key="1">
    <citation type="submission" date="2020-07" db="EMBL/GenBank/DDBJ databases">
        <title>Draft Genome Sequence of a Deep-Sea Yeast, Naganishia (Cryptococcus) liquefaciens strain N6.</title>
        <authorList>
            <person name="Han Y.W."/>
            <person name="Kajitani R."/>
            <person name="Morimoto H."/>
            <person name="Parhat M."/>
            <person name="Tsubouchi H."/>
            <person name="Bakenova O."/>
            <person name="Ogata M."/>
            <person name="Argunhan B."/>
            <person name="Aoki R."/>
            <person name="Kajiwara S."/>
            <person name="Itoh T."/>
            <person name="Iwasaki H."/>
        </authorList>
    </citation>
    <scope>NUCLEOTIDE SEQUENCE</scope>
    <source>
        <strain evidence="10">N6</strain>
    </source>
</reference>
<evidence type="ECO:0000256" key="9">
    <source>
        <dbReference type="SAM" id="MobiDB-lite"/>
    </source>
</evidence>
<dbReference type="InterPro" id="IPR043001">
    <property type="entry name" value="IP5_2-K_N_lobe"/>
</dbReference>
<keyword evidence="11" id="KW-1185">Reference proteome</keyword>
<keyword evidence="7 8" id="KW-0067">ATP-binding</keyword>
<keyword evidence="6 8" id="KW-0418">Kinase</keyword>
<comment type="domain">
    <text evidence="8">The EXKPK motif is conserved in inositol-pentakisphosphate 2-kinases of both family 1 and 2.</text>
</comment>
<evidence type="ECO:0000256" key="2">
    <source>
        <dbReference type="ARBA" id="ARBA00012023"/>
    </source>
</evidence>
<evidence type="ECO:0000313" key="11">
    <source>
        <dbReference type="Proteomes" id="UP000620104"/>
    </source>
</evidence>
<dbReference type="EMBL" id="BLZA01000032">
    <property type="protein sequence ID" value="GHJ88838.1"/>
    <property type="molecule type" value="Genomic_DNA"/>
</dbReference>
<dbReference type="PANTHER" id="PTHR14456:SF2">
    <property type="entry name" value="INOSITOL-PENTAKISPHOSPHATE 2-KINASE"/>
    <property type="match status" value="1"/>
</dbReference>
<proteinExistence type="predicted"/>
<dbReference type="OrthoDB" id="272370at2759"/>
<dbReference type="EC" id="2.7.1.158" evidence="2 8"/>
<dbReference type="Pfam" id="PF06090">
    <property type="entry name" value="Ins_P5_2-kin"/>
    <property type="match status" value="1"/>
</dbReference>
<sequence>MNDTTRAQIQSLIRSSPTTDWTYLAEGGAHLVFSYCGNEPSIQNKVLRIRKTHLEPRSGNDTGAKPGRYECARNYLATTITPSLVPPELLPMECKVTLNAEWVHKLERGSLDLRPKERISSRRYPSNHQHSTSPTSFQASLVENLLGGEGDIAIEIKPKCGFLPDPRYLSSESKTVKTKYCRFCMHRSLRETRPTHQTEKPPSASLTGLASNSTTWDYCPLDLFSGDRRRRLHAVDQLFDSWLRTAARGNNFRVFASGKAIVPGLHKADAYIDGRSLNLPRETTDGKKCDNDTTNTTGITEFEPAREALCNAISHALDRHTVIPLLYALQQEFDPLGIEGLGRRSESLHSGSTGGKKKVFPEALLVDPTTEELNLVQEYWLRSRPAGEDRHRGNAREAESASAVAKRSLQLDEASDLRSLLVFHGISAIFKDCSIIIRFPNARKREGLIDESLQDLSLDPIHAIIKIIDLDLKPLQKANKWFELDDEIWRAYRERIELERLLVSHDFRWPRTCQA</sequence>
<dbReference type="GO" id="GO:0032958">
    <property type="term" value="P:inositol phosphate biosynthetic process"/>
    <property type="evidence" value="ECO:0007669"/>
    <property type="project" value="TreeGrafter"/>
</dbReference>
<comment type="function">
    <text evidence="8">Phosphorylates Ins(1,3,4,5,6)P5 at position 2 to form Ins(1,2,3,4,5,6)P6 (InsP6 or phytate).</text>
</comment>
<name>A0A8H3YH01_9TREE</name>
<feature type="compositionally biased region" description="Polar residues" evidence="9">
    <location>
        <begin position="123"/>
        <end position="136"/>
    </location>
</feature>
<keyword evidence="4 8" id="KW-0808">Transferase</keyword>
<dbReference type="AlphaFoldDB" id="A0A8H3YH01"/>
<evidence type="ECO:0000256" key="8">
    <source>
        <dbReference type="RuleBase" id="RU364126"/>
    </source>
</evidence>
<dbReference type="Gene3D" id="3.30.200.110">
    <property type="entry name" value="Inositol-pentakisphosphate 2-kinase, N-lobe"/>
    <property type="match status" value="1"/>
</dbReference>
<dbReference type="GO" id="GO:0005634">
    <property type="term" value="C:nucleus"/>
    <property type="evidence" value="ECO:0007669"/>
    <property type="project" value="TreeGrafter"/>
</dbReference>
<accession>A0A8H3YH01</accession>
<dbReference type="GO" id="GO:0035299">
    <property type="term" value="F:inositol-1,3,4,5,6-pentakisphosphate 2-kinase activity"/>
    <property type="evidence" value="ECO:0007669"/>
    <property type="project" value="UniProtKB-EC"/>
</dbReference>
<evidence type="ECO:0000256" key="7">
    <source>
        <dbReference type="ARBA" id="ARBA00022840"/>
    </source>
</evidence>
<comment type="catalytic activity">
    <reaction evidence="1 8">
        <text>1D-myo-inositol 1,3,4,5,6-pentakisphosphate + ATP = 1D-myo-inositol hexakisphosphate + ADP + H(+)</text>
        <dbReference type="Rhea" id="RHEA:20313"/>
        <dbReference type="ChEBI" id="CHEBI:15378"/>
        <dbReference type="ChEBI" id="CHEBI:30616"/>
        <dbReference type="ChEBI" id="CHEBI:57733"/>
        <dbReference type="ChEBI" id="CHEBI:58130"/>
        <dbReference type="ChEBI" id="CHEBI:456216"/>
        <dbReference type="EC" id="2.7.1.158"/>
    </reaction>
</comment>
<organism evidence="10 11">
    <name type="scientific">Naganishia liquefaciens</name>
    <dbReference type="NCBI Taxonomy" id="104408"/>
    <lineage>
        <taxon>Eukaryota</taxon>
        <taxon>Fungi</taxon>
        <taxon>Dikarya</taxon>
        <taxon>Basidiomycota</taxon>
        <taxon>Agaricomycotina</taxon>
        <taxon>Tremellomycetes</taxon>
        <taxon>Filobasidiales</taxon>
        <taxon>Filobasidiaceae</taxon>
        <taxon>Naganishia</taxon>
    </lineage>
</organism>
<feature type="region of interest" description="Disordered" evidence="9">
    <location>
        <begin position="117"/>
        <end position="136"/>
    </location>
</feature>
<evidence type="ECO:0000313" key="10">
    <source>
        <dbReference type="EMBL" id="GHJ88838.1"/>
    </source>
</evidence>
<evidence type="ECO:0000256" key="1">
    <source>
        <dbReference type="ARBA" id="ARBA00001774"/>
    </source>
</evidence>
<keyword evidence="5 8" id="KW-0547">Nucleotide-binding</keyword>
<evidence type="ECO:0000256" key="4">
    <source>
        <dbReference type="ARBA" id="ARBA00022679"/>
    </source>
</evidence>
<dbReference type="GO" id="GO:0005524">
    <property type="term" value="F:ATP binding"/>
    <property type="evidence" value="ECO:0007669"/>
    <property type="project" value="UniProtKB-KW"/>
</dbReference>
<dbReference type="InterPro" id="IPR009286">
    <property type="entry name" value="Ins_P5_2-kin"/>
</dbReference>